<dbReference type="GO" id="GO:0016787">
    <property type="term" value="F:hydrolase activity"/>
    <property type="evidence" value="ECO:0007669"/>
    <property type="project" value="UniProtKB-KW"/>
</dbReference>
<dbReference type="SUPFAM" id="SSF56784">
    <property type="entry name" value="HAD-like"/>
    <property type="match status" value="1"/>
</dbReference>
<keyword evidence="5" id="KW-1185">Reference proteome</keyword>
<dbReference type="PANTHER" id="PTHR43344:SF13">
    <property type="entry name" value="PHOSPHATASE RV3661-RELATED"/>
    <property type="match status" value="1"/>
</dbReference>
<dbReference type="OrthoDB" id="355730at2"/>
<keyword evidence="2 4" id="KW-0378">Hydrolase</keyword>
<proteinExistence type="predicted"/>
<dbReference type="Gene3D" id="3.40.50.1000">
    <property type="entry name" value="HAD superfamily/HAD-like"/>
    <property type="match status" value="1"/>
</dbReference>
<dbReference type="InterPro" id="IPR036412">
    <property type="entry name" value="HAD-like_sf"/>
</dbReference>
<dbReference type="EMBL" id="RQGD01000045">
    <property type="protein sequence ID" value="TGL56740.1"/>
    <property type="molecule type" value="Genomic_DNA"/>
</dbReference>
<dbReference type="AlphaFoldDB" id="A0A4R9JXI1"/>
<dbReference type="PANTHER" id="PTHR43344">
    <property type="entry name" value="PHOSPHOSERINE PHOSPHATASE"/>
    <property type="match status" value="1"/>
</dbReference>
<evidence type="ECO:0000313" key="4">
    <source>
        <dbReference type="EMBL" id="TGL56740.1"/>
    </source>
</evidence>
<protein>
    <submittedName>
        <fullName evidence="4">Haloacid dehalogenase-like hydrolase</fullName>
    </submittedName>
</protein>
<dbReference type="Proteomes" id="UP000297693">
    <property type="component" value="Unassembled WGS sequence"/>
</dbReference>
<reference evidence="4" key="1">
    <citation type="journal article" date="2019" name="PLoS Negl. Trop. Dis.">
        <title>Revisiting the worldwide diversity of Leptospira species in the environment.</title>
        <authorList>
            <person name="Vincent A.T."/>
            <person name="Schiettekatte O."/>
            <person name="Bourhy P."/>
            <person name="Veyrier F.J."/>
            <person name="Picardeau M."/>
        </authorList>
    </citation>
    <scope>NUCLEOTIDE SEQUENCE [LARGE SCALE GENOMIC DNA]</scope>
    <source>
        <strain evidence="4">201702476</strain>
    </source>
</reference>
<gene>
    <name evidence="4" type="ORF">EHQ58_15940</name>
</gene>
<name>A0A4R9JXI1_9LEPT</name>
<evidence type="ECO:0000256" key="3">
    <source>
        <dbReference type="ARBA" id="ARBA00022842"/>
    </source>
</evidence>
<dbReference type="GO" id="GO:0046872">
    <property type="term" value="F:metal ion binding"/>
    <property type="evidence" value="ECO:0007669"/>
    <property type="project" value="UniProtKB-KW"/>
</dbReference>
<accession>A0A4R9JXI1</accession>
<sequence>MRRWVPEIHGNLTQIISSAPGIACFDFDNTLIYNDFGEKLMEAVVNDGMVNLPNDLSPYFRNHSYWKDHRSHPTEEKAALIWEEYTYFLKEFGIEAGYRWTSFLFQGMTKEEFYDFSRANWAKVSGHRTEEAVFPQPELLDLITFLNKKDWIVYIVTASPELGIAAISDHFAIPESQVIGMRQAFSPEGKTLPVIIEPYTYGKGKVAAILSRIGNLPDLAFGDSFNDFPMLCSAKRKAVAMDKGNPEFVDACRKEGILIQPFMNHV</sequence>
<dbReference type="Pfam" id="PF12710">
    <property type="entry name" value="HAD"/>
    <property type="match status" value="1"/>
</dbReference>
<organism evidence="4 5">
    <name type="scientific">Leptospira ognonensis</name>
    <dbReference type="NCBI Taxonomy" id="2484945"/>
    <lineage>
        <taxon>Bacteria</taxon>
        <taxon>Pseudomonadati</taxon>
        <taxon>Spirochaetota</taxon>
        <taxon>Spirochaetia</taxon>
        <taxon>Leptospirales</taxon>
        <taxon>Leptospiraceae</taxon>
        <taxon>Leptospira</taxon>
    </lineage>
</organism>
<comment type="caution">
    <text evidence="4">The sequence shown here is derived from an EMBL/GenBank/DDBJ whole genome shotgun (WGS) entry which is preliminary data.</text>
</comment>
<evidence type="ECO:0000256" key="2">
    <source>
        <dbReference type="ARBA" id="ARBA00022801"/>
    </source>
</evidence>
<keyword evidence="3" id="KW-0460">Magnesium</keyword>
<dbReference type="InterPro" id="IPR023214">
    <property type="entry name" value="HAD_sf"/>
</dbReference>
<evidence type="ECO:0000256" key="1">
    <source>
        <dbReference type="ARBA" id="ARBA00022723"/>
    </source>
</evidence>
<dbReference type="InterPro" id="IPR050582">
    <property type="entry name" value="HAD-like_SerB"/>
</dbReference>
<keyword evidence="1" id="KW-0479">Metal-binding</keyword>
<evidence type="ECO:0000313" key="5">
    <source>
        <dbReference type="Proteomes" id="UP000297693"/>
    </source>
</evidence>